<keyword evidence="3" id="KW-0067">ATP-binding</keyword>
<dbReference type="GO" id="GO:0005737">
    <property type="term" value="C:cytoplasm"/>
    <property type="evidence" value="ECO:0007669"/>
    <property type="project" value="TreeGrafter"/>
</dbReference>
<feature type="transmembrane region" description="Helical" evidence="7">
    <location>
        <begin position="21"/>
        <end position="44"/>
    </location>
</feature>
<dbReference type="InterPro" id="IPR019572">
    <property type="entry name" value="UBA_E1_SCCH"/>
</dbReference>
<dbReference type="Proteomes" id="UP000693970">
    <property type="component" value="Unassembled WGS sequence"/>
</dbReference>
<evidence type="ECO:0000256" key="1">
    <source>
        <dbReference type="ARBA" id="ARBA00005673"/>
    </source>
</evidence>
<dbReference type="OrthoDB" id="10252231at2759"/>
<evidence type="ECO:0000256" key="6">
    <source>
        <dbReference type="SAM" id="MobiDB-lite"/>
    </source>
</evidence>
<protein>
    <submittedName>
        <fullName evidence="9">UBA/THIF-type NAD/FAD binding protein</fullName>
    </submittedName>
</protein>
<keyword evidence="7" id="KW-1133">Transmembrane helix</keyword>
<dbReference type="PROSITE" id="PS00865">
    <property type="entry name" value="UBIQUITIN_ACTIVAT_2"/>
    <property type="match status" value="1"/>
</dbReference>
<evidence type="ECO:0000313" key="10">
    <source>
        <dbReference type="Proteomes" id="UP000693970"/>
    </source>
</evidence>
<dbReference type="SMART" id="SM00985">
    <property type="entry name" value="UBA_e1_C"/>
    <property type="match status" value="1"/>
</dbReference>
<evidence type="ECO:0000313" key="9">
    <source>
        <dbReference type="EMBL" id="KAG7364027.1"/>
    </source>
</evidence>
<dbReference type="GO" id="GO:0005524">
    <property type="term" value="F:ATP binding"/>
    <property type="evidence" value="ECO:0007669"/>
    <property type="project" value="UniProtKB-KW"/>
</dbReference>
<comment type="pathway">
    <text evidence="4">Protein modification.</text>
</comment>
<evidence type="ECO:0000256" key="5">
    <source>
        <dbReference type="PROSITE-ProRule" id="PRU10132"/>
    </source>
</evidence>
<dbReference type="PANTHER" id="PTHR10953:SF4">
    <property type="entry name" value="UBIQUITIN-ACTIVATING ENZYME E1 C-TERMINAL DOMAIN-CONTAINING PROTEIN"/>
    <property type="match status" value="1"/>
</dbReference>
<evidence type="ECO:0000256" key="7">
    <source>
        <dbReference type="SAM" id="Phobius"/>
    </source>
</evidence>
<feature type="domain" description="Ubiquitin-activating enzyme E1 C-terminal" evidence="8">
    <location>
        <begin position="1058"/>
        <end position="1220"/>
    </location>
</feature>
<dbReference type="GO" id="GO:0005634">
    <property type="term" value="C:nucleus"/>
    <property type="evidence" value="ECO:0007669"/>
    <property type="project" value="TreeGrafter"/>
</dbReference>
<dbReference type="InterPro" id="IPR045886">
    <property type="entry name" value="ThiF/MoeB/HesA"/>
</dbReference>
<dbReference type="GO" id="GO:0006511">
    <property type="term" value="P:ubiquitin-dependent protein catabolic process"/>
    <property type="evidence" value="ECO:0007669"/>
    <property type="project" value="TreeGrafter"/>
</dbReference>
<dbReference type="Pfam" id="PF10585">
    <property type="entry name" value="UBA_E1_SCCH"/>
    <property type="match status" value="1"/>
</dbReference>
<sequence>MRDRDENRISGRNRDESRPMTFTVMLFHQAWSVAILLCFATAMIPVGDARRFLPWSTAPLPRNFDHSEMSFVTRRIQVQSIRKLQSLASIRGGSDGQQSDSYLSEGSAQDDQNDEERYSRQVYTLGARAHALVRSSCVIVDGPLESGLLWESLKNLALSGIGKIIILTDNDADTSECQKMDKAYHDASLDDLGMTYIRGARAEIESTNAEEKSLEKLLIEFLSRLNPSLQVSSMSKRDFTERCCDVTIKDTDAGKTIFLCVDRPYDRQEVWNTLCRSCDEVSTSLPFVSVETAGVYGRVFCDFGPNHEVFDADGESPLVVPIDRVEQVETEVTLETPMLSIKTVDGERHDVSKDDIIVFQRSDGSLVDSNSCRVTKVLSPERIHFKVEAHAEGSSNLAEFMEQLNSEAVSFSRQKQVQTITFLPLKNAVNKFEDLLTPCDFDKSFDATRRNAVFRSFQAMNEFVKQKGCLPTEPTNHLLETNPNDVEFERHCRNFFKTCRAKFVPLQAVFGAIASQECLKAASGLYNPIQQFLLYDCDEILVFSDKIDPTVTTTRSSLSYIVGEAVERKLQNRKVFVVGSGAIGCEILKNLAAMGAGSGDSGAVIVTDMDTIEKSNLSRQLLFRDSDIGKFKSKAAQEAIQRLNPRVKMECHTSKVGDEEDPGPFDFNFWSGGIDVILNALDNIDARLFMDAQCVTNKKALVDAGTLGSKGNVQVVVPHQSESYGSSVDPPEPAIPVCTLKNFPYAISHTIQWGRDLFDGLFARRPRQANKYASILIEQDIDGFAKLLEAELGGQAALEAASEISDDLVSALDVLQAKEDEQRSLAVQWAVRLAKQLFHDSITELLTEHPPDSLDDDGEKFWSGSRKMPRTLSYSTSATDNESQQDEINKNLVEFVRSAARLRYETLVGISKANNGIFSFISEDDATKSLAIEGSWQTSKNGGNEDGQKDVAAVQSLEEQIRQELLPLQSKTVDSALPNFFPAEFEKDDDSNGHIAFITAASNLRAISYGIPPVDTMETRKIAGKIVPAMITTTAFVSALSCIELVKLCTDNMTLKRHRNAFINLALPFFAFTPPLPAEEYPGLRGETHTMWDRITIKEGKKAAKAGGLTLKRLLKKISKKAYEEDPDAISVSNISVGPFMIYANFLHEDDSELLDKSVWDVIEDAVTVGNEFDREFSRDSESVNSPPFDAKNDSLSPFIDLTVTVEDLGSGEEVELPPVRIVRALPDPKLD</sequence>
<keyword evidence="2" id="KW-0547">Nucleotide-binding</keyword>
<evidence type="ECO:0000256" key="2">
    <source>
        <dbReference type="ARBA" id="ARBA00022741"/>
    </source>
</evidence>
<accession>A0A9K3LKZ5</accession>
<organism evidence="9 10">
    <name type="scientific">Nitzschia inconspicua</name>
    <dbReference type="NCBI Taxonomy" id="303405"/>
    <lineage>
        <taxon>Eukaryota</taxon>
        <taxon>Sar</taxon>
        <taxon>Stramenopiles</taxon>
        <taxon>Ochrophyta</taxon>
        <taxon>Bacillariophyta</taxon>
        <taxon>Bacillariophyceae</taxon>
        <taxon>Bacillariophycidae</taxon>
        <taxon>Bacillariales</taxon>
        <taxon>Bacillariaceae</taxon>
        <taxon>Nitzschia</taxon>
    </lineage>
</organism>
<evidence type="ECO:0000256" key="3">
    <source>
        <dbReference type="ARBA" id="ARBA00022840"/>
    </source>
</evidence>
<dbReference type="PANTHER" id="PTHR10953">
    <property type="entry name" value="UBIQUITIN-ACTIVATING ENZYME E1"/>
    <property type="match status" value="1"/>
</dbReference>
<reference evidence="9" key="2">
    <citation type="submission" date="2021-04" db="EMBL/GenBank/DDBJ databases">
        <authorList>
            <person name="Podell S."/>
        </authorList>
    </citation>
    <scope>NUCLEOTIDE SEQUENCE</scope>
    <source>
        <strain evidence="9">Hildebrandi</strain>
    </source>
</reference>
<feature type="active site" description="Glycyl thioester intermediate" evidence="5">
    <location>
        <position position="738"/>
    </location>
</feature>
<dbReference type="AlphaFoldDB" id="A0A9K3LKZ5"/>
<comment type="caution">
    <text evidence="9">The sequence shown here is derived from an EMBL/GenBank/DDBJ whole genome shotgun (WGS) entry which is preliminary data.</text>
</comment>
<dbReference type="InterPro" id="IPR033127">
    <property type="entry name" value="UBQ-activ_enz_E1_Cys_AS"/>
</dbReference>
<evidence type="ECO:0000259" key="8">
    <source>
        <dbReference type="SMART" id="SM00985"/>
    </source>
</evidence>
<evidence type="ECO:0000256" key="4">
    <source>
        <dbReference type="ARBA" id="ARBA00043952"/>
    </source>
</evidence>
<keyword evidence="7" id="KW-0812">Transmembrane</keyword>
<dbReference type="GO" id="GO:0006974">
    <property type="term" value="P:DNA damage response"/>
    <property type="evidence" value="ECO:0007669"/>
    <property type="project" value="TreeGrafter"/>
</dbReference>
<dbReference type="Pfam" id="PF00899">
    <property type="entry name" value="ThiF"/>
    <property type="match status" value="1"/>
</dbReference>
<feature type="region of interest" description="Disordered" evidence="6">
    <location>
        <begin position="91"/>
        <end position="117"/>
    </location>
</feature>
<reference evidence="9" key="1">
    <citation type="journal article" date="2021" name="Sci. Rep.">
        <title>Diploid genomic architecture of Nitzschia inconspicua, an elite biomass production diatom.</title>
        <authorList>
            <person name="Oliver A."/>
            <person name="Podell S."/>
            <person name="Pinowska A."/>
            <person name="Traller J.C."/>
            <person name="Smith S.R."/>
            <person name="McClure R."/>
            <person name="Beliaev A."/>
            <person name="Bohutskyi P."/>
            <person name="Hill E.A."/>
            <person name="Rabines A."/>
            <person name="Zheng H."/>
            <person name="Allen L.Z."/>
            <person name="Kuo A."/>
            <person name="Grigoriev I.V."/>
            <person name="Allen A.E."/>
            <person name="Hazlebeck D."/>
            <person name="Allen E.E."/>
        </authorList>
    </citation>
    <scope>NUCLEOTIDE SEQUENCE</scope>
    <source>
        <strain evidence="9">Hildebrandi</strain>
    </source>
</reference>
<dbReference type="GO" id="GO:0004839">
    <property type="term" value="F:ubiquitin activating enzyme activity"/>
    <property type="evidence" value="ECO:0007669"/>
    <property type="project" value="TreeGrafter"/>
</dbReference>
<dbReference type="InterPro" id="IPR000594">
    <property type="entry name" value="ThiF_NAD_FAD-bd"/>
</dbReference>
<gene>
    <name evidence="9" type="ORF">IV203_037229</name>
</gene>
<name>A0A9K3LKZ5_9STRA</name>
<feature type="compositionally biased region" description="Polar residues" evidence="6">
    <location>
        <begin position="96"/>
        <end position="110"/>
    </location>
</feature>
<dbReference type="EMBL" id="JAGRRH010000009">
    <property type="protein sequence ID" value="KAG7364027.1"/>
    <property type="molecule type" value="Genomic_DNA"/>
</dbReference>
<proteinExistence type="inferred from homology"/>
<comment type="similarity">
    <text evidence="1">Belongs to the ubiquitin-activating E1 family.</text>
</comment>
<keyword evidence="10" id="KW-1185">Reference proteome</keyword>
<dbReference type="InterPro" id="IPR018965">
    <property type="entry name" value="Ub-activating_enz_E1_C"/>
</dbReference>
<keyword evidence="7" id="KW-0472">Membrane</keyword>